<evidence type="ECO:0000313" key="2">
    <source>
        <dbReference type="Proteomes" id="UP000510643"/>
    </source>
</evidence>
<dbReference type="EMBL" id="CP040908">
    <property type="protein sequence ID" value="QLL58775.1"/>
    <property type="molecule type" value="Genomic_DNA"/>
</dbReference>
<name>A0A7H9DUN0_9FLAO</name>
<keyword evidence="2" id="KW-1185">Reference proteome</keyword>
<dbReference type="Proteomes" id="UP000510643">
    <property type="component" value="Chromosome"/>
</dbReference>
<reference evidence="1 2" key="1">
    <citation type="submission" date="2019-06" db="EMBL/GenBank/DDBJ databases">
        <title>Emergence of pandrug resistant Empedobacter falsenii in China.</title>
        <authorList>
            <person name="Dong N."/>
            <person name="Chen S."/>
            <person name="Zhang R."/>
        </authorList>
    </citation>
    <scope>NUCLEOTIDE SEQUENCE [LARGE SCALE GENOMIC DNA]</scope>
    <source>
        <strain evidence="1 2">1681-1</strain>
    </source>
</reference>
<evidence type="ECO:0000313" key="1">
    <source>
        <dbReference type="EMBL" id="QLL58775.1"/>
    </source>
</evidence>
<gene>
    <name evidence="1" type="ORF">FH779_12025</name>
</gene>
<sequence length="339" mass="39705">MENNFVELDNLIDRFKSFLLKLEQRALELETETIEAGQQINDLDELRFIHFKAGITGQYETLKVKAKEVFKEQIEKKSFSYYYSDKDVRADDYMYSHDAKIYETSLLLDDFDDKIDSILGNIFSQVKAESSEDKLKKLLVEYETTKNNFCCAQCGANLKIEKVYFVSAYVTCEFCQTQNTFIPSTRMSLLPDLAREIATEKTGILDYPIPGNSVFEKFLNNEKHARQQFFIKKNLIPELTDSYKEVYKREINDFVQTFQHETETEAAFYQSIIDQFGTKFINQNSTINDLEKIDQLAFETLLNKELLSMNFMKEAVEKTTILTDLENHYQSLKQQNNYN</sequence>
<proteinExistence type="predicted"/>
<dbReference type="AlphaFoldDB" id="A0A7H9DUN0"/>
<dbReference type="GeneID" id="78402197"/>
<organism evidence="1 2">
    <name type="scientific">Empedobacter falsenii</name>
    <dbReference type="NCBI Taxonomy" id="343874"/>
    <lineage>
        <taxon>Bacteria</taxon>
        <taxon>Pseudomonadati</taxon>
        <taxon>Bacteroidota</taxon>
        <taxon>Flavobacteriia</taxon>
        <taxon>Flavobacteriales</taxon>
        <taxon>Weeksellaceae</taxon>
        <taxon>Empedobacter</taxon>
    </lineage>
</organism>
<dbReference type="RefSeq" id="WP_180904877.1">
    <property type="nucleotide sequence ID" value="NZ_CP040908.1"/>
</dbReference>
<accession>A0A7H9DUN0</accession>
<protein>
    <submittedName>
        <fullName evidence="1">Uncharacterized protein</fullName>
    </submittedName>
</protein>
<dbReference type="KEGG" id="efal:FH779_12025"/>